<evidence type="ECO:0000256" key="5">
    <source>
        <dbReference type="ARBA" id="ARBA00022893"/>
    </source>
</evidence>
<reference evidence="11" key="1">
    <citation type="submission" date="2017-02" db="UniProtKB">
        <authorList>
            <consortium name="WormBaseParasite"/>
        </authorList>
    </citation>
    <scope>IDENTIFICATION</scope>
</reference>
<evidence type="ECO:0000256" key="9">
    <source>
        <dbReference type="SAM" id="MobiDB-lite"/>
    </source>
</evidence>
<keyword evidence="6" id="KW-0175">Coiled coil</keyword>
<dbReference type="Proteomes" id="UP000050640">
    <property type="component" value="Unplaced"/>
</dbReference>
<evidence type="ECO:0000256" key="7">
    <source>
        <dbReference type="ARBA" id="ARBA00023072"/>
    </source>
</evidence>
<dbReference type="STRING" id="1147741.A0A0R3RI97"/>
<evidence type="ECO:0000256" key="6">
    <source>
        <dbReference type="ARBA" id="ARBA00023054"/>
    </source>
</evidence>
<comment type="subcellular location">
    <subcellularLocation>
        <location evidence="1">Secreted</location>
    </subcellularLocation>
</comment>
<dbReference type="InterPro" id="IPR008632">
    <property type="entry name" value="Gp-FAR-1"/>
</dbReference>
<keyword evidence="7" id="KW-0683">Retinol-binding</keyword>
<name>A0A0R3RI97_9BILA</name>
<evidence type="ECO:0000256" key="1">
    <source>
        <dbReference type="ARBA" id="ARBA00004613"/>
    </source>
</evidence>
<evidence type="ECO:0000256" key="2">
    <source>
        <dbReference type="ARBA" id="ARBA00006648"/>
    </source>
</evidence>
<comment type="similarity">
    <text evidence="2">Belongs to the fatty-acid and retinol-binding protein (FARBP) family.</text>
</comment>
<proteinExistence type="inferred from homology"/>
<dbReference type="GO" id="GO:0005576">
    <property type="term" value="C:extracellular region"/>
    <property type="evidence" value="ECO:0007669"/>
    <property type="project" value="UniProtKB-SubCell"/>
</dbReference>
<keyword evidence="10" id="KW-1185">Reference proteome</keyword>
<evidence type="ECO:0000313" key="11">
    <source>
        <dbReference type="WBParaSite" id="EEL_0000120401-mRNA-1"/>
    </source>
</evidence>
<keyword evidence="8" id="KW-0446">Lipid-binding</keyword>
<keyword evidence="5" id="KW-0845">Vitamin A</keyword>
<dbReference type="Gene3D" id="1.20.120.1100">
    <property type="match status" value="1"/>
</dbReference>
<protein>
    <submittedName>
        <fullName evidence="11">Fatty-acid and retinol-binding protein 1</fullName>
    </submittedName>
</protein>
<evidence type="ECO:0000256" key="3">
    <source>
        <dbReference type="ARBA" id="ARBA00022525"/>
    </source>
</evidence>
<accession>A0A0R3RI97</accession>
<keyword evidence="4" id="KW-0732">Signal</keyword>
<dbReference type="Pfam" id="PF05823">
    <property type="entry name" value="Gp-FAR-1"/>
    <property type="match status" value="1"/>
</dbReference>
<evidence type="ECO:0000256" key="4">
    <source>
        <dbReference type="ARBA" id="ARBA00022729"/>
    </source>
</evidence>
<keyword evidence="3" id="KW-0964">Secreted</keyword>
<evidence type="ECO:0000256" key="8">
    <source>
        <dbReference type="ARBA" id="ARBA00023121"/>
    </source>
</evidence>
<dbReference type="GO" id="GO:0019841">
    <property type="term" value="F:retinol binding"/>
    <property type="evidence" value="ECO:0007669"/>
    <property type="project" value="UniProtKB-KW"/>
</dbReference>
<evidence type="ECO:0000313" key="10">
    <source>
        <dbReference type="Proteomes" id="UP000050640"/>
    </source>
</evidence>
<dbReference type="WBParaSite" id="EEL_0000120401-mRNA-1">
    <property type="protein sequence ID" value="EEL_0000120401-mRNA-1"/>
    <property type="gene ID" value="EEL_0000120401"/>
</dbReference>
<organism evidence="10 11">
    <name type="scientific">Elaeophora elaphi</name>
    <dbReference type="NCBI Taxonomy" id="1147741"/>
    <lineage>
        <taxon>Eukaryota</taxon>
        <taxon>Metazoa</taxon>
        <taxon>Ecdysozoa</taxon>
        <taxon>Nematoda</taxon>
        <taxon>Chromadorea</taxon>
        <taxon>Rhabditida</taxon>
        <taxon>Spirurina</taxon>
        <taxon>Spiruromorpha</taxon>
        <taxon>Filarioidea</taxon>
        <taxon>Onchocercidae</taxon>
        <taxon>Elaeophora</taxon>
    </lineage>
</organism>
<sequence>MACQQALMILMKPMAPTKIKSLQHELRTFYNSLNEEEKVQLKKFAKANAANFSLTNFEFLDGVKKEEGGLFGKLTGLRDIVNAKLDTMQPESRRFIENLLRRFLAAFSQNGLMNILEALKGFGKEVIDMFDGLSKPIQDDILKAFPIIGSYVTSDITRLILRKLAELDLISRTSTSPPTAYDENQNDSGKPSPKSHFVEPTNFDIEGDKIDLLSTSTHSSVDDEELLSVKKIVVNK</sequence>
<dbReference type="AlphaFoldDB" id="A0A0R3RI97"/>
<dbReference type="GO" id="GO:0016918">
    <property type="term" value="F:retinal binding"/>
    <property type="evidence" value="ECO:0007669"/>
    <property type="project" value="UniProtKB-KW"/>
</dbReference>
<feature type="compositionally biased region" description="Polar residues" evidence="9">
    <location>
        <begin position="175"/>
        <end position="189"/>
    </location>
</feature>
<feature type="region of interest" description="Disordered" evidence="9">
    <location>
        <begin position="175"/>
        <end position="201"/>
    </location>
</feature>